<keyword evidence="2" id="KW-0472">Membrane</keyword>
<name>A0A1S9S0L3_PENBI</name>
<feature type="region of interest" description="Disordered" evidence="1">
    <location>
        <begin position="88"/>
        <end position="145"/>
    </location>
</feature>
<feature type="transmembrane region" description="Helical" evidence="2">
    <location>
        <begin position="282"/>
        <end position="300"/>
    </location>
</feature>
<comment type="caution">
    <text evidence="3">The sequence shown here is derived from an EMBL/GenBank/DDBJ whole genome shotgun (WGS) entry which is preliminary data.</text>
</comment>
<evidence type="ECO:0000256" key="1">
    <source>
        <dbReference type="SAM" id="MobiDB-lite"/>
    </source>
</evidence>
<accession>A0A1S9S0L3</accession>
<feature type="transmembrane region" description="Helical" evidence="2">
    <location>
        <begin position="219"/>
        <end position="240"/>
    </location>
</feature>
<proteinExistence type="predicted"/>
<gene>
    <name evidence="3" type="ORF">PEBR_01614</name>
</gene>
<keyword evidence="2" id="KW-1133">Transmembrane helix</keyword>
<reference evidence="4" key="1">
    <citation type="submission" date="2015-09" db="EMBL/GenBank/DDBJ databases">
        <authorList>
            <person name="Fill T.P."/>
            <person name="Baretta J.F."/>
            <person name="de Almeida L.G."/>
            <person name="Rocha M."/>
            <person name="de Souza D.H."/>
            <person name="Malavazi I."/>
            <person name="Cerdeira L.T."/>
            <person name="Hong H."/>
            <person name="Samborskyy M."/>
            <person name="de Vasconcelos A.T."/>
            <person name="Leadlay P."/>
            <person name="Rodrigues-Filho E."/>
        </authorList>
    </citation>
    <scope>NUCLEOTIDE SEQUENCE [LARGE SCALE GENOMIC DNA]</scope>
    <source>
        <strain evidence="4">LaBioMMi 136</strain>
    </source>
</reference>
<evidence type="ECO:0000313" key="3">
    <source>
        <dbReference type="EMBL" id="OOQ91262.1"/>
    </source>
</evidence>
<sequence>MIPGTTTVQTQPAGSLASVIEEDKKNGFKAYGGEPLTKKIAQLVDEMNISVGTGRKYRLVYWSKPAVRLHNEHKTGYLIPLSQDITLNPAGGQPSTGSGPDPSIQDETPRHSARHLPDDLASEHGQHDDLPAYSRAPPANQSPGLGHSATLHRSGLILFITVLFAALAVYSWVILAILSVRPFSARSWQENTSSKSRSKNLGWSYDASLYRSARVIQSILAVVILPWTSAVCAHAAVIYMQHQKDSMGLTMRQVMALADRRWLDISWLSDAFGGTWKQNGSSLLILAIILHFLGAIIYPIQSIVVNPKIIHVPISVNDMGSVGDLAEQSDYYHSSSGTDVLRTRAALLNADVHTFQPQLWQRMQDQPLSNFKNFSAMTDPFYAQIPHGFHTGVLQQFAMRINSSATSRSIQAEEFPSGCSQDFSGFFANYSSLSMDGSSQETWTVIACMPNVTSKSPWVETRNRQDFSELLYLNVSVQDESIERTPAGGALYEINLRTTAGYFELPNFMNNGTPGPLLESDPTPNCGTNCETQTYHYSYYQRARRDGNIIGNATNYISQDVPWSPWFFDNKGPLLTTALALFGPGSFLETFFASSSVLQSSFKDSNIESDYDSTGCLELAPLMSLFSATQGQYVAQDTCVSIYLNTYSNAHRIIAKWLLTICDSAWNHPNIFTTAAFLSNKQWVESLQPIYAIYRDPGLEMEIPDISLAGLIVVSIFLGPYLLLLLALCCYGSWAPRWTQRLDSFAMLRFGAALGDGVFPMLLAYDMKGVKELDEIPGVIRDVGPITDDAVIPINRIGLWGGKPLHNLRRYECYEADNETMKSWEVDQVRRGGASGSRTVGGRVIPTERP</sequence>
<evidence type="ECO:0000256" key="2">
    <source>
        <dbReference type="SAM" id="Phobius"/>
    </source>
</evidence>
<organism evidence="3 4">
    <name type="scientific">Penicillium brasilianum</name>
    <dbReference type="NCBI Taxonomy" id="104259"/>
    <lineage>
        <taxon>Eukaryota</taxon>
        <taxon>Fungi</taxon>
        <taxon>Dikarya</taxon>
        <taxon>Ascomycota</taxon>
        <taxon>Pezizomycotina</taxon>
        <taxon>Eurotiomycetes</taxon>
        <taxon>Eurotiomycetidae</taxon>
        <taxon>Eurotiales</taxon>
        <taxon>Aspergillaceae</taxon>
        <taxon>Penicillium</taxon>
    </lineage>
</organism>
<evidence type="ECO:0000313" key="4">
    <source>
        <dbReference type="Proteomes" id="UP000190744"/>
    </source>
</evidence>
<feature type="transmembrane region" description="Helical" evidence="2">
    <location>
        <begin position="156"/>
        <end position="178"/>
    </location>
</feature>
<dbReference type="AlphaFoldDB" id="A0A1S9S0L3"/>
<dbReference type="EMBL" id="LJBN01000013">
    <property type="protein sequence ID" value="OOQ91262.1"/>
    <property type="molecule type" value="Genomic_DNA"/>
</dbReference>
<keyword evidence="2" id="KW-0812">Transmembrane</keyword>
<protein>
    <submittedName>
        <fullName evidence="3">Uncharacterized protein</fullName>
    </submittedName>
</protein>
<dbReference type="Proteomes" id="UP000190744">
    <property type="component" value="Unassembled WGS sequence"/>
</dbReference>
<feature type="transmembrane region" description="Helical" evidence="2">
    <location>
        <begin position="708"/>
        <end position="734"/>
    </location>
</feature>
<feature type="compositionally biased region" description="Basic and acidic residues" evidence="1">
    <location>
        <begin position="107"/>
        <end position="130"/>
    </location>
</feature>